<dbReference type="EMBL" id="KZ824306">
    <property type="protein sequence ID" value="RAL09157.1"/>
    <property type="molecule type" value="Genomic_DNA"/>
</dbReference>
<keyword evidence="3" id="KW-1185">Reference proteome</keyword>
<evidence type="ECO:0000313" key="3">
    <source>
        <dbReference type="Proteomes" id="UP000248961"/>
    </source>
</evidence>
<organism evidence="2 3">
    <name type="scientific">Aspergillus homomorphus (strain CBS 101889)</name>
    <dbReference type="NCBI Taxonomy" id="1450537"/>
    <lineage>
        <taxon>Eukaryota</taxon>
        <taxon>Fungi</taxon>
        <taxon>Dikarya</taxon>
        <taxon>Ascomycota</taxon>
        <taxon>Pezizomycotina</taxon>
        <taxon>Eurotiomycetes</taxon>
        <taxon>Eurotiomycetidae</taxon>
        <taxon>Eurotiales</taxon>
        <taxon>Aspergillaceae</taxon>
        <taxon>Aspergillus</taxon>
        <taxon>Aspergillus subgen. Circumdati</taxon>
    </lineage>
</organism>
<protein>
    <submittedName>
        <fullName evidence="2">Uncharacterized protein</fullName>
    </submittedName>
</protein>
<name>A0A395HMT8_ASPHC</name>
<feature type="region of interest" description="Disordered" evidence="1">
    <location>
        <begin position="93"/>
        <end position="125"/>
    </location>
</feature>
<evidence type="ECO:0000256" key="1">
    <source>
        <dbReference type="SAM" id="MobiDB-lite"/>
    </source>
</evidence>
<dbReference type="GeneID" id="37194712"/>
<dbReference type="VEuPathDB" id="FungiDB:BO97DRAFT_185421"/>
<feature type="compositionally biased region" description="Polar residues" evidence="1">
    <location>
        <begin position="115"/>
        <end position="125"/>
    </location>
</feature>
<dbReference type="Proteomes" id="UP000248961">
    <property type="component" value="Unassembled WGS sequence"/>
</dbReference>
<accession>A0A395HMT8</accession>
<dbReference type="RefSeq" id="XP_025548311.1">
    <property type="nucleotide sequence ID" value="XM_025690423.1"/>
</dbReference>
<reference evidence="2 3" key="1">
    <citation type="submission" date="2018-02" db="EMBL/GenBank/DDBJ databases">
        <title>The genomes of Aspergillus section Nigri reveals drivers in fungal speciation.</title>
        <authorList>
            <consortium name="DOE Joint Genome Institute"/>
            <person name="Vesth T.C."/>
            <person name="Nybo J."/>
            <person name="Theobald S."/>
            <person name="Brandl J."/>
            <person name="Frisvad J.C."/>
            <person name="Nielsen K.F."/>
            <person name="Lyhne E.K."/>
            <person name="Kogle M.E."/>
            <person name="Kuo A."/>
            <person name="Riley R."/>
            <person name="Clum A."/>
            <person name="Nolan M."/>
            <person name="Lipzen A."/>
            <person name="Salamov A."/>
            <person name="Henrissat B."/>
            <person name="Wiebenga A."/>
            <person name="De vries R.P."/>
            <person name="Grigoriev I.V."/>
            <person name="Mortensen U.H."/>
            <person name="Andersen M.R."/>
            <person name="Baker S.E."/>
        </authorList>
    </citation>
    <scope>NUCLEOTIDE SEQUENCE [LARGE SCALE GENOMIC DNA]</scope>
    <source>
        <strain evidence="2 3">CBS 101889</strain>
    </source>
</reference>
<proteinExistence type="predicted"/>
<evidence type="ECO:0000313" key="2">
    <source>
        <dbReference type="EMBL" id="RAL09157.1"/>
    </source>
</evidence>
<gene>
    <name evidence="2" type="ORF">BO97DRAFT_185421</name>
</gene>
<dbReference type="AlphaFoldDB" id="A0A395HMT8"/>
<sequence length="125" mass="14369">MHAQCNKDEALMHYHLSEVTSQPLPSFLLHLLHHHHHPYLNPPRHPSTPLHSSTTHFLSHLPIHTNQIKYPSINKSITQSEIPYGTLSLVSKLSPHKSHSSNPFNHHITQKDTTQHITYQQPSQL</sequence>